<dbReference type="AlphaFoldDB" id="A0A150II90"/>
<dbReference type="Proteomes" id="UP000075398">
    <property type="component" value="Unassembled WGS sequence"/>
</dbReference>
<protein>
    <submittedName>
        <fullName evidence="1">Uncharacterized protein</fullName>
    </submittedName>
</protein>
<dbReference type="EMBL" id="LNGC01000261">
    <property type="protein sequence ID" value="KYC44701.1"/>
    <property type="molecule type" value="Genomic_DNA"/>
</dbReference>
<sequence>MKPADYTLDETCLIIEKGLGKNAASLFRENAIRAKSIEIRSESSRIDRLENMVEKLVLAIATIPQQIAQNQSSQPIQDYYSIMGYANKKGMQIMFSDALRLGKEAAKLSNEKGIEIRKVPDERFGNVNSYHVDILVKVFEV</sequence>
<evidence type="ECO:0000313" key="1">
    <source>
        <dbReference type="EMBL" id="KYC44701.1"/>
    </source>
</evidence>
<name>A0A150II90_9EURY</name>
<gene>
    <name evidence="1" type="ORF">AMQ22_02279</name>
</gene>
<accession>A0A150II90</accession>
<evidence type="ECO:0000313" key="2">
    <source>
        <dbReference type="Proteomes" id="UP000075398"/>
    </source>
</evidence>
<proteinExistence type="predicted"/>
<comment type="caution">
    <text evidence="1">The sequence shown here is derived from an EMBL/GenBank/DDBJ whole genome shotgun (WGS) entry which is preliminary data.</text>
</comment>
<organism evidence="1 2">
    <name type="scientific">Candidatus Methanofastidiosum methylothiophilum</name>
    <dbReference type="NCBI Taxonomy" id="1705564"/>
    <lineage>
        <taxon>Archaea</taxon>
        <taxon>Methanobacteriati</taxon>
        <taxon>Methanobacteriota</taxon>
        <taxon>Stenosarchaea group</taxon>
        <taxon>Candidatus Methanofastidiosia</taxon>
        <taxon>Candidatus Methanofastidiosales</taxon>
        <taxon>Candidatus Methanofastidiosaceae</taxon>
        <taxon>Candidatus Methanofastidiosum</taxon>
    </lineage>
</organism>
<reference evidence="1 2" key="1">
    <citation type="journal article" date="2016" name="ISME J.">
        <title>Chasing the elusive Euryarchaeota class WSA2: genomes reveal a uniquely fastidious methyl-reducing methanogen.</title>
        <authorList>
            <person name="Nobu M.K."/>
            <person name="Narihiro T."/>
            <person name="Kuroda K."/>
            <person name="Mei R."/>
            <person name="Liu W.T."/>
        </authorList>
    </citation>
    <scope>NUCLEOTIDE SEQUENCE [LARGE SCALE GENOMIC DNA]</scope>
    <source>
        <strain evidence="1">U1lsi0528_Bin055</strain>
    </source>
</reference>